<keyword evidence="10" id="KW-1185">Reference proteome</keyword>
<dbReference type="GO" id="GO:0006260">
    <property type="term" value="P:DNA replication"/>
    <property type="evidence" value="ECO:0007669"/>
    <property type="project" value="UniProtKB-UniRule"/>
</dbReference>
<feature type="compositionally biased region" description="Acidic residues" evidence="6">
    <location>
        <begin position="162"/>
        <end position="183"/>
    </location>
</feature>
<dbReference type="InterPro" id="IPR056773">
    <property type="entry name" value="WHD_ORC2"/>
</dbReference>
<feature type="compositionally biased region" description="Basic residues" evidence="6">
    <location>
        <begin position="192"/>
        <end position="205"/>
    </location>
</feature>
<dbReference type="RefSeq" id="XP_006696811.1">
    <property type="nucleotide sequence ID" value="XM_006696748.1"/>
</dbReference>
<protein>
    <recommendedName>
        <fullName evidence="5">Origin recognition complex subunit 2</fullName>
    </recommendedName>
</protein>
<sequence length="563" mass="63307">MVRRKITGAVDALAPRTDHKCERAVDPYDVPDDNAAIKKRRRTANVDLNAQSPIINDDEVENDENVPQPELEPTPRKRRGRPPKAAPTVTNGQATTHSAQRQRTVQAVTPIKSNGVDTPSRRSIADRSARKKSARALIERVMGDAVSDDELEDRDIAREIYESSEEEQEEEDDEEQEQEEEQEPATPSNRGRPGRKPRARARKRSPTPPRDLPPHEQYFYQNKPGLTKTSSNTLSSLKLLTHEEYFSLLPKLKDSHAADVDFLHSLHAESFPQWAFEMSQGFTLCLYGYGSKRRLLHNFACYLNSNYPSPNHRIVIINGYVRTLTARDILTTLLSALSPNPDSTSDLTPTISALLSQLSSTPLTLTLLINSVDSPSLRKSALQFLFCTLACHHSHKIRLALAADTPDFFFLWDASARAQLNLAFHDATTFAPRAPCEIDVVDEVHELLGRKARRVGGKEGVIFVLRSLPENARSLFRLLVGEVLVAMEDESKNGEEAAVEYRMVYQKAVEEFICSSEMAFRTLLKEFHDHQIIASHKDAIGTELLSLPFRKEELESILEELTA</sequence>
<dbReference type="Pfam" id="PF24882">
    <property type="entry name" value="WHD_ORC2"/>
    <property type="match status" value="1"/>
</dbReference>
<keyword evidence="4 5" id="KW-0539">Nucleus</keyword>
<dbReference type="GO" id="GO:0005664">
    <property type="term" value="C:nuclear origin of replication recognition complex"/>
    <property type="evidence" value="ECO:0007669"/>
    <property type="project" value="UniProtKB-UniRule"/>
</dbReference>
<dbReference type="eggNOG" id="KOG2928">
    <property type="taxonomic scope" value="Eukaryota"/>
</dbReference>
<evidence type="ECO:0000256" key="5">
    <source>
        <dbReference type="RuleBase" id="RU368084"/>
    </source>
</evidence>
<dbReference type="KEGG" id="cthr:CTHT_0065080"/>
<accession>G0SG54</accession>
<gene>
    <name evidence="9" type="ORF">CTHT_0065080</name>
</gene>
<feature type="compositionally biased region" description="Basic and acidic residues" evidence="6">
    <location>
        <begin position="119"/>
        <end position="128"/>
    </location>
</feature>
<proteinExistence type="inferred from homology"/>
<feature type="region of interest" description="Disordered" evidence="6">
    <location>
        <begin position="41"/>
        <end position="130"/>
    </location>
</feature>
<dbReference type="EMBL" id="GL988047">
    <property type="protein sequence ID" value="EGS17193.1"/>
    <property type="molecule type" value="Genomic_DNA"/>
</dbReference>
<evidence type="ECO:0000259" key="8">
    <source>
        <dbReference type="Pfam" id="PF24882"/>
    </source>
</evidence>
<dbReference type="Proteomes" id="UP000008066">
    <property type="component" value="Unassembled WGS sequence"/>
</dbReference>
<evidence type="ECO:0000313" key="10">
    <source>
        <dbReference type="Proteomes" id="UP000008066"/>
    </source>
</evidence>
<comment type="similarity">
    <text evidence="2 5">Belongs to the ORC2 family.</text>
</comment>
<comment type="function">
    <text evidence="5">Component of the origin recognition complex (ORC) that binds origins of replication. DNA-binding is ATP-dependent. ORC is required to assemble the pre-replication complex necessary to initiate DNA replication.</text>
</comment>
<evidence type="ECO:0000256" key="1">
    <source>
        <dbReference type="ARBA" id="ARBA00004123"/>
    </source>
</evidence>
<feature type="region of interest" description="Disordered" evidence="6">
    <location>
        <begin position="162"/>
        <end position="227"/>
    </location>
</feature>
<feature type="compositionally biased region" description="Polar residues" evidence="6">
    <location>
        <begin position="89"/>
        <end position="117"/>
    </location>
</feature>
<dbReference type="STRING" id="759272.G0SG54"/>
<dbReference type="HOGENOM" id="CLU_018596_2_0_1"/>
<evidence type="ECO:0000256" key="6">
    <source>
        <dbReference type="SAM" id="MobiDB-lite"/>
    </source>
</evidence>
<dbReference type="AlphaFoldDB" id="G0SG54"/>
<feature type="domain" description="Origin recognition complex subunit 2 winged-helix" evidence="8">
    <location>
        <begin position="492"/>
        <end position="553"/>
    </location>
</feature>
<dbReference type="GeneID" id="18260546"/>
<organism evidence="10">
    <name type="scientific">Chaetomium thermophilum (strain DSM 1495 / CBS 144.50 / IMI 039719)</name>
    <name type="common">Thermochaetoides thermophila</name>
    <dbReference type="NCBI Taxonomy" id="759272"/>
    <lineage>
        <taxon>Eukaryota</taxon>
        <taxon>Fungi</taxon>
        <taxon>Dikarya</taxon>
        <taxon>Ascomycota</taxon>
        <taxon>Pezizomycotina</taxon>
        <taxon>Sordariomycetes</taxon>
        <taxon>Sordariomycetidae</taxon>
        <taxon>Sordariales</taxon>
        <taxon>Chaetomiaceae</taxon>
        <taxon>Thermochaetoides</taxon>
    </lineage>
</organism>
<comment type="subunit">
    <text evidence="5">Component of the origin recognition complex (ORC).</text>
</comment>
<comment type="subcellular location">
    <subcellularLocation>
        <location evidence="1 5">Nucleus</location>
    </subcellularLocation>
</comment>
<evidence type="ECO:0000256" key="4">
    <source>
        <dbReference type="ARBA" id="ARBA00023242"/>
    </source>
</evidence>
<dbReference type="OrthoDB" id="346673at2759"/>
<keyword evidence="3 5" id="KW-0235">DNA replication</keyword>
<evidence type="ECO:0000256" key="2">
    <source>
        <dbReference type="ARBA" id="ARBA00007421"/>
    </source>
</evidence>
<feature type="domain" description="Origin recognition complex subunit 2 RecA-like" evidence="7">
    <location>
        <begin position="260"/>
        <end position="427"/>
    </location>
</feature>
<evidence type="ECO:0000259" key="7">
    <source>
        <dbReference type="Pfam" id="PF04084"/>
    </source>
</evidence>
<dbReference type="PANTHER" id="PTHR14052">
    <property type="entry name" value="ORIGIN RECOGNITION COMPLEX SUBUNIT 2"/>
    <property type="match status" value="1"/>
</dbReference>
<dbReference type="OMA" id="AHERYFF"/>
<evidence type="ECO:0000256" key="3">
    <source>
        <dbReference type="ARBA" id="ARBA00022705"/>
    </source>
</evidence>
<dbReference type="PANTHER" id="PTHR14052:SF0">
    <property type="entry name" value="ORIGIN RECOGNITION COMPLEX SUBUNIT 2"/>
    <property type="match status" value="1"/>
</dbReference>
<dbReference type="InterPro" id="IPR007220">
    <property type="entry name" value="ORC2"/>
</dbReference>
<dbReference type="Pfam" id="PF04084">
    <property type="entry name" value="RecA-like_ORC2"/>
    <property type="match status" value="1"/>
</dbReference>
<dbReference type="GO" id="GO:0003688">
    <property type="term" value="F:DNA replication origin binding"/>
    <property type="evidence" value="ECO:0007669"/>
    <property type="project" value="UniProtKB-UniRule"/>
</dbReference>
<evidence type="ECO:0000313" key="9">
    <source>
        <dbReference type="EMBL" id="EGS17193.1"/>
    </source>
</evidence>
<dbReference type="InterPro" id="IPR056772">
    <property type="entry name" value="RecA-like_ORC2"/>
</dbReference>
<name>G0SG54_CHATD</name>
<reference evidence="9 10" key="1">
    <citation type="journal article" date="2011" name="Cell">
        <title>Insight into structure and assembly of the nuclear pore complex by utilizing the genome of a eukaryotic thermophile.</title>
        <authorList>
            <person name="Amlacher S."/>
            <person name="Sarges P."/>
            <person name="Flemming D."/>
            <person name="van Noort V."/>
            <person name="Kunze R."/>
            <person name="Devos D.P."/>
            <person name="Arumugam M."/>
            <person name="Bork P."/>
            <person name="Hurt E."/>
        </authorList>
    </citation>
    <scope>NUCLEOTIDE SEQUENCE [LARGE SCALE GENOMIC DNA]</scope>
    <source>
        <strain evidence="10">DSM 1495 / CBS 144.50 / IMI 039719</strain>
    </source>
</reference>